<organism evidence="9 10">
    <name type="scientific">Sphingobacterium spiritivorum</name>
    <name type="common">Flavobacterium spiritivorum</name>
    <dbReference type="NCBI Taxonomy" id="258"/>
    <lineage>
        <taxon>Bacteria</taxon>
        <taxon>Pseudomonadati</taxon>
        <taxon>Bacteroidota</taxon>
        <taxon>Sphingobacteriia</taxon>
        <taxon>Sphingobacteriales</taxon>
        <taxon>Sphingobacteriaceae</taxon>
        <taxon>Sphingobacterium</taxon>
    </lineage>
</organism>
<feature type="transmembrane region" description="Helical" evidence="7">
    <location>
        <begin position="305"/>
        <end position="323"/>
    </location>
</feature>
<proteinExistence type="inferred from homology"/>
<feature type="transmembrane region" description="Helical" evidence="7">
    <location>
        <begin position="241"/>
        <end position="262"/>
    </location>
</feature>
<evidence type="ECO:0000256" key="2">
    <source>
        <dbReference type="ARBA" id="ARBA00007400"/>
    </source>
</evidence>
<keyword evidence="3" id="KW-1003">Cell membrane</keyword>
<dbReference type="Pfam" id="PF01757">
    <property type="entry name" value="Acyl_transf_3"/>
    <property type="match status" value="1"/>
</dbReference>
<evidence type="ECO:0000313" key="9">
    <source>
        <dbReference type="EMBL" id="SUI98125.1"/>
    </source>
</evidence>
<feature type="transmembrane region" description="Helical" evidence="7">
    <location>
        <begin position="41"/>
        <end position="66"/>
    </location>
</feature>
<evidence type="ECO:0000256" key="1">
    <source>
        <dbReference type="ARBA" id="ARBA00004651"/>
    </source>
</evidence>
<feature type="transmembrane region" description="Helical" evidence="7">
    <location>
        <begin position="210"/>
        <end position="229"/>
    </location>
</feature>
<evidence type="ECO:0000256" key="4">
    <source>
        <dbReference type="ARBA" id="ARBA00022692"/>
    </source>
</evidence>
<keyword evidence="5 7" id="KW-1133">Transmembrane helix</keyword>
<dbReference type="GO" id="GO:0005886">
    <property type="term" value="C:plasma membrane"/>
    <property type="evidence" value="ECO:0007669"/>
    <property type="project" value="UniProtKB-SubCell"/>
</dbReference>
<reference evidence="9 10" key="1">
    <citation type="submission" date="2018-06" db="EMBL/GenBank/DDBJ databases">
        <authorList>
            <consortium name="Pathogen Informatics"/>
            <person name="Doyle S."/>
        </authorList>
    </citation>
    <scope>NUCLEOTIDE SEQUENCE [LARGE SCALE GENOMIC DNA]</scope>
    <source>
        <strain evidence="9 10">NCTC11388</strain>
    </source>
</reference>
<evidence type="ECO:0000256" key="3">
    <source>
        <dbReference type="ARBA" id="ARBA00022475"/>
    </source>
</evidence>
<evidence type="ECO:0000313" key="10">
    <source>
        <dbReference type="Proteomes" id="UP000254893"/>
    </source>
</evidence>
<evidence type="ECO:0000256" key="6">
    <source>
        <dbReference type="ARBA" id="ARBA00023136"/>
    </source>
</evidence>
<dbReference type="PANTHER" id="PTHR40074:SF2">
    <property type="entry name" value="O-ACETYLTRANSFERASE WECH"/>
    <property type="match status" value="1"/>
</dbReference>
<dbReference type="Proteomes" id="UP000254893">
    <property type="component" value="Unassembled WGS sequence"/>
</dbReference>
<comment type="subcellular location">
    <subcellularLocation>
        <location evidence="1">Cell membrane</location>
        <topology evidence="1">Multi-pass membrane protein</topology>
    </subcellularLocation>
</comment>
<feature type="transmembrane region" description="Helical" evidence="7">
    <location>
        <begin position="177"/>
        <end position="198"/>
    </location>
</feature>
<feature type="transmembrane region" description="Helical" evidence="7">
    <location>
        <begin position="78"/>
        <end position="98"/>
    </location>
</feature>
<feature type="transmembrane region" description="Helical" evidence="7">
    <location>
        <begin position="127"/>
        <end position="144"/>
    </location>
</feature>
<keyword evidence="4 7" id="KW-0812">Transmembrane</keyword>
<evidence type="ECO:0000256" key="5">
    <source>
        <dbReference type="ARBA" id="ARBA00022989"/>
    </source>
</evidence>
<accession>A0A380BAI8</accession>
<gene>
    <name evidence="9" type="primary">yiaH</name>
    <name evidence="9" type="ORF">NCTC11388_00533</name>
</gene>
<name>A0A380BAI8_SPHSI</name>
<evidence type="ECO:0000259" key="8">
    <source>
        <dbReference type="Pfam" id="PF01757"/>
    </source>
</evidence>
<keyword evidence="6 7" id="KW-0472">Membrane</keyword>
<dbReference type="EMBL" id="UGYW01000001">
    <property type="protein sequence ID" value="SUI98125.1"/>
    <property type="molecule type" value="Genomic_DNA"/>
</dbReference>
<sequence length="334" mass="38647">MATRAIYISNIRILATIGVILIHATTGYLQSAAVGSFNWDYANWINGLTRCAVPLFVMISGALLLQKDESTTDFYKNRLLKIVPPFLFWTIVYIIYYFTRYTSFDQLSFQQIVTISWQKMRTGANAHLWYLYMILGLYLTVPFLRKMIRSASLREIEIFLLIWFASLYISNKRWEEYFLKIDLTFFSGYIGYFVLGYYLSVKDFSRQKILSLLIFTAACVFTIYITHHLSIAQQKYDPSFYGYVLPNTALAAAGIFTFLKAVSSIRNIPGWMDAIDKYSFGIYLAHILILNYVHPRLPDEIWIKVPLATIATLLGSMLLIYLIRKIPYGKYVSG</sequence>
<comment type="similarity">
    <text evidence="2">Belongs to the acyltransferase 3 family.</text>
</comment>
<dbReference type="AlphaFoldDB" id="A0A380BAI8"/>
<protein>
    <submittedName>
        <fullName evidence="9">Inner membrane protein YiaH</fullName>
    </submittedName>
</protein>
<dbReference type="GO" id="GO:0016413">
    <property type="term" value="F:O-acetyltransferase activity"/>
    <property type="evidence" value="ECO:0007669"/>
    <property type="project" value="TreeGrafter"/>
</dbReference>
<dbReference type="InterPro" id="IPR002656">
    <property type="entry name" value="Acyl_transf_3_dom"/>
</dbReference>
<feature type="transmembrane region" description="Helical" evidence="7">
    <location>
        <begin position="12"/>
        <end position="29"/>
    </location>
</feature>
<feature type="domain" description="Acyltransferase 3" evidence="8">
    <location>
        <begin position="7"/>
        <end position="320"/>
    </location>
</feature>
<evidence type="ECO:0000256" key="7">
    <source>
        <dbReference type="SAM" id="Phobius"/>
    </source>
</evidence>
<dbReference type="GO" id="GO:0009246">
    <property type="term" value="P:enterobacterial common antigen biosynthetic process"/>
    <property type="evidence" value="ECO:0007669"/>
    <property type="project" value="TreeGrafter"/>
</dbReference>
<dbReference type="RefSeq" id="WP_115168977.1">
    <property type="nucleotide sequence ID" value="NZ_UGYW01000001.1"/>
</dbReference>
<dbReference type="PANTHER" id="PTHR40074">
    <property type="entry name" value="O-ACETYLTRANSFERASE WECH"/>
    <property type="match status" value="1"/>
</dbReference>